<keyword evidence="4" id="KW-0997">Cell inner membrane</keyword>
<dbReference type="Proteomes" id="UP000677436">
    <property type="component" value="Chromosome"/>
</dbReference>
<keyword evidence="2" id="KW-1003">Cell membrane</keyword>
<gene>
    <name evidence="10" type="ORF">JIR001_21170</name>
</gene>
<feature type="domain" description="General secretion pathway GspH" evidence="9">
    <location>
        <begin position="36"/>
        <end position="123"/>
    </location>
</feature>
<reference evidence="10" key="1">
    <citation type="journal article" date="2013" name="Int. J. Syst. Evol. Microbiol.">
        <title>Polycladomyces abyssicola gen. nov., sp. nov., a thermophilic filamentous bacterium isolated from hemipelagic sediment.</title>
        <authorList>
            <person name="Tsubouchi T."/>
            <person name="Shimane Y."/>
            <person name="Mori K."/>
            <person name="Usui K."/>
            <person name="Hiraki T."/>
            <person name="Tame A."/>
            <person name="Uematsu K."/>
            <person name="Maruyama T."/>
            <person name="Hatada Y."/>
        </authorList>
    </citation>
    <scope>NUCLEOTIDE SEQUENCE</scope>
    <source>
        <strain evidence="10">JIR-001</strain>
    </source>
</reference>
<keyword evidence="8" id="KW-0732">Signal</keyword>
<feature type="chain" id="PRO_5038712811" description="General secretion pathway GspH domain-containing protein" evidence="8">
    <location>
        <begin position="24"/>
        <end position="136"/>
    </location>
</feature>
<dbReference type="KEGG" id="pabs:JIR001_21170"/>
<dbReference type="GO" id="GO:0015628">
    <property type="term" value="P:protein secretion by the type II secretion system"/>
    <property type="evidence" value="ECO:0007669"/>
    <property type="project" value="InterPro"/>
</dbReference>
<evidence type="ECO:0000256" key="8">
    <source>
        <dbReference type="SAM" id="SignalP"/>
    </source>
</evidence>
<evidence type="ECO:0000256" key="5">
    <source>
        <dbReference type="ARBA" id="ARBA00022692"/>
    </source>
</evidence>
<dbReference type="EMBL" id="AP024601">
    <property type="protein sequence ID" value="BCU82334.1"/>
    <property type="molecule type" value="Genomic_DNA"/>
</dbReference>
<dbReference type="AlphaFoldDB" id="A0A8D5ZLB6"/>
<dbReference type="GO" id="GO:0015627">
    <property type="term" value="C:type II protein secretion system complex"/>
    <property type="evidence" value="ECO:0007669"/>
    <property type="project" value="InterPro"/>
</dbReference>
<proteinExistence type="predicted"/>
<evidence type="ECO:0000256" key="2">
    <source>
        <dbReference type="ARBA" id="ARBA00022475"/>
    </source>
</evidence>
<dbReference type="InterPro" id="IPR045584">
    <property type="entry name" value="Pilin-like"/>
</dbReference>
<keyword evidence="11" id="KW-1185">Reference proteome</keyword>
<keyword evidence="3" id="KW-0488">Methylation</keyword>
<evidence type="ECO:0000256" key="7">
    <source>
        <dbReference type="ARBA" id="ARBA00023136"/>
    </source>
</evidence>
<evidence type="ECO:0000313" key="10">
    <source>
        <dbReference type="EMBL" id="BCU82334.1"/>
    </source>
</evidence>
<evidence type="ECO:0000256" key="1">
    <source>
        <dbReference type="ARBA" id="ARBA00004377"/>
    </source>
</evidence>
<dbReference type="InterPro" id="IPR022346">
    <property type="entry name" value="T2SS_GspH"/>
</dbReference>
<dbReference type="GO" id="GO:0005886">
    <property type="term" value="C:plasma membrane"/>
    <property type="evidence" value="ECO:0007669"/>
    <property type="project" value="UniProtKB-SubCell"/>
</dbReference>
<dbReference type="SUPFAM" id="SSF54523">
    <property type="entry name" value="Pili subunits"/>
    <property type="match status" value="1"/>
</dbReference>
<organism evidence="10 11">
    <name type="scientific">Polycladomyces abyssicola</name>
    <dbReference type="NCBI Taxonomy" id="1125966"/>
    <lineage>
        <taxon>Bacteria</taxon>
        <taxon>Bacillati</taxon>
        <taxon>Bacillota</taxon>
        <taxon>Bacilli</taxon>
        <taxon>Bacillales</taxon>
        <taxon>Thermoactinomycetaceae</taxon>
        <taxon>Polycladomyces</taxon>
    </lineage>
</organism>
<keyword evidence="5" id="KW-0812">Transmembrane</keyword>
<evidence type="ECO:0000256" key="6">
    <source>
        <dbReference type="ARBA" id="ARBA00022989"/>
    </source>
</evidence>
<accession>A0A8D5ZLB6</accession>
<evidence type="ECO:0000256" key="3">
    <source>
        <dbReference type="ARBA" id="ARBA00022481"/>
    </source>
</evidence>
<keyword evidence="6" id="KW-1133">Transmembrane helix</keyword>
<evidence type="ECO:0000259" key="9">
    <source>
        <dbReference type="Pfam" id="PF12019"/>
    </source>
</evidence>
<dbReference type="Pfam" id="PF12019">
    <property type="entry name" value="GspH"/>
    <property type="match status" value="1"/>
</dbReference>
<reference evidence="10" key="2">
    <citation type="journal article" date="2021" name="Microbiol. Resour. Announc.">
        <title>Complete Genome Sequence of Polycladomyces abyssicola JIR-001T, Isolated from Hemipelagic Sediment in Deep Seawater.</title>
        <authorList>
            <person name="Tsubouchi T."/>
            <person name="Kaneko Y."/>
        </authorList>
    </citation>
    <scope>NUCLEOTIDE SEQUENCE</scope>
    <source>
        <strain evidence="10">JIR-001</strain>
    </source>
</reference>
<keyword evidence="7" id="KW-0472">Membrane</keyword>
<protein>
    <recommendedName>
        <fullName evidence="9">General secretion pathway GspH domain-containing protein</fullName>
    </recommendedName>
</protein>
<feature type="signal peptide" evidence="8">
    <location>
        <begin position="1"/>
        <end position="23"/>
    </location>
</feature>
<comment type="subcellular location">
    <subcellularLocation>
        <location evidence="1">Cell inner membrane</location>
        <topology evidence="1">Single-pass membrane protein</topology>
    </subcellularLocation>
</comment>
<evidence type="ECO:0000256" key="4">
    <source>
        <dbReference type="ARBA" id="ARBA00022519"/>
    </source>
</evidence>
<name>A0A8D5ZLB6_9BACL</name>
<sequence length="136" mass="15243">MLEMALTLACIGLLAALAFPAAAQIGERVDREMTLSRLQSDLRMAQRWAVSREREVVVQVMKDGRHYRILSGSTVWRTGEVPRRYRLVSNYPGGRLEFHRSGQVRGGTIHLMEGNTVRGKVIVQVASGRVRVETVP</sequence>
<evidence type="ECO:0000313" key="11">
    <source>
        <dbReference type="Proteomes" id="UP000677436"/>
    </source>
</evidence>